<keyword evidence="1" id="KW-0812">Transmembrane</keyword>
<evidence type="ECO:0000313" key="3">
    <source>
        <dbReference type="Proteomes" id="UP000248897"/>
    </source>
</evidence>
<evidence type="ECO:0000313" key="2">
    <source>
        <dbReference type="EMBL" id="SQI34365.1"/>
    </source>
</evidence>
<dbReference type="EMBL" id="LS483469">
    <property type="protein sequence ID" value="SQI34365.1"/>
    <property type="molecule type" value="Genomic_DNA"/>
</dbReference>
<keyword evidence="1" id="KW-1133">Transmembrane helix</keyword>
<organism evidence="2 3">
    <name type="scientific">Serratia plymuthica</name>
    <dbReference type="NCBI Taxonomy" id="82996"/>
    <lineage>
        <taxon>Bacteria</taxon>
        <taxon>Pseudomonadati</taxon>
        <taxon>Pseudomonadota</taxon>
        <taxon>Gammaproteobacteria</taxon>
        <taxon>Enterobacterales</taxon>
        <taxon>Yersiniaceae</taxon>
        <taxon>Serratia</taxon>
    </lineage>
</organism>
<gene>
    <name evidence="2" type="ORF">NCTC12961_01680</name>
</gene>
<dbReference type="AlphaFoldDB" id="A0A2X4X4I8"/>
<keyword evidence="1" id="KW-0472">Membrane</keyword>
<evidence type="ECO:0000256" key="1">
    <source>
        <dbReference type="SAM" id="Phobius"/>
    </source>
</evidence>
<feature type="transmembrane region" description="Helical" evidence="1">
    <location>
        <begin position="20"/>
        <end position="37"/>
    </location>
</feature>
<protein>
    <submittedName>
        <fullName evidence="2">Uncharacterized protein</fullName>
    </submittedName>
</protein>
<proteinExistence type="predicted"/>
<sequence length="67" mass="8034">MFFTKPFPIGYFRPAIKNIHNILIAGLTFIFDYFNLLRRIIGFNYKRLWQGKVILFGKVIGDHDDRR</sequence>
<accession>A0A2X4X4I8</accession>
<name>A0A2X4X4I8_SERPL</name>
<dbReference type="Proteomes" id="UP000248897">
    <property type="component" value="Chromosome 1"/>
</dbReference>
<reference evidence="2 3" key="1">
    <citation type="submission" date="2018-06" db="EMBL/GenBank/DDBJ databases">
        <authorList>
            <consortium name="Pathogen Informatics"/>
            <person name="Doyle S."/>
        </authorList>
    </citation>
    <scope>NUCLEOTIDE SEQUENCE [LARGE SCALE GENOMIC DNA]</scope>
    <source>
        <strain evidence="2 3">NCTC12961</strain>
    </source>
</reference>